<dbReference type="EMBL" id="JABCQF010000003">
    <property type="protein sequence ID" value="MBF0882598.1"/>
    <property type="molecule type" value="Genomic_DNA"/>
</dbReference>
<sequence>MSDVINLRRERKRRKSVEDAKVADANRRLHGRTRGQKLAETLEKQRVQALLDGRRLSSGASSDESENP</sequence>
<evidence type="ECO:0000313" key="4">
    <source>
        <dbReference type="Proteomes" id="UP000075573"/>
    </source>
</evidence>
<dbReference type="PATRIC" id="fig|442.7.peg.1568"/>
<evidence type="ECO:0000256" key="1">
    <source>
        <dbReference type="SAM" id="MobiDB-lite"/>
    </source>
</evidence>
<dbReference type="RefSeq" id="WP_062495645.1">
    <property type="nucleotide sequence ID" value="NZ_JABCQF010000003.1"/>
</dbReference>
<reference evidence="3" key="3">
    <citation type="submission" date="2020-04" db="EMBL/GenBank/DDBJ databases">
        <authorList>
            <person name="Sombolestani A."/>
        </authorList>
    </citation>
    <scope>NUCLEOTIDE SEQUENCE</scope>
    <source>
        <strain evidence="3">R-71646</strain>
    </source>
</reference>
<dbReference type="AlphaFoldDB" id="A0A149QVE5"/>
<feature type="region of interest" description="Disordered" evidence="1">
    <location>
        <begin position="1"/>
        <end position="40"/>
    </location>
</feature>
<gene>
    <name evidence="2" type="ORF">AD929_07230</name>
    <name evidence="3" type="ORF">HKD31_07490</name>
</gene>
<evidence type="ECO:0000313" key="2">
    <source>
        <dbReference type="EMBL" id="KXV01270.1"/>
    </source>
</evidence>
<proteinExistence type="predicted"/>
<reference evidence="2 4" key="1">
    <citation type="submission" date="2015-06" db="EMBL/GenBank/DDBJ databases">
        <title>Improved classification and identification of acetic acid bacteria using matrix-assisted laser desorption/ionization time-of-flight mass spectrometry; Gluconobacter nephelii and Gluconobacter uchimurae are later heterotypic synonyms of Gluconobacter japonicus and Gluconobacter oxydans, respectively.</title>
        <authorList>
            <person name="Li L."/>
            <person name="Cleenwerck I."/>
            <person name="De Vuyst L."/>
            <person name="Vandamme P."/>
        </authorList>
    </citation>
    <scope>NUCLEOTIDE SEQUENCE [LARGE SCALE GENOMIC DNA]</scope>
    <source>
        <strain evidence="2 4">LMG 1764</strain>
    </source>
</reference>
<evidence type="ECO:0000313" key="5">
    <source>
        <dbReference type="Proteomes" id="UP000644588"/>
    </source>
</evidence>
<name>A0A149QVE5_9PROT</name>
<keyword evidence="5" id="KW-1185">Reference proteome</keyword>
<feature type="compositionally biased region" description="Basic and acidic residues" evidence="1">
    <location>
        <begin position="16"/>
        <end position="27"/>
    </location>
</feature>
<dbReference type="Proteomes" id="UP000644588">
    <property type="component" value="Unassembled WGS sequence"/>
</dbReference>
<comment type="caution">
    <text evidence="2">The sequence shown here is derived from an EMBL/GenBank/DDBJ whole genome shotgun (WGS) entry which is preliminary data.</text>
</comment>
<dbReference type="InterPro" id="IPR025227">
    <property type="entry name" value="DUF4169"/>
</dbReference>
<evidence type="ECO:0000313" key="3">
    <source>
        <dbReference type="EMBL" id="MBF0882598.1"/>
    </source>
</evidence>
<dbReference type="Proteomes" id="UP000075573">
    <property type="component" value="Unassembled WGS sequence"/>
</dbReference>
<organism evidence="2 4">
    <name type="scientific">Gluconobacter potus</name>
    <dbReference type="NCBI Taxonomy" id="2724927"/>
    <lineage>
        <taxon>Bacteria</taxon>
        <taxon>Pseudomonadati</taxon>
        <taxon>Pseudomonadota</taxon>
        <taxon>Alphaproteobacteria</taxon>
        <taxon>Acetobacterales</taxon>
        <taxon>Acetobacteraceae</taxon>
        <taxon>Gluconobacter</taxon>
    </lineage>
</organism>
<accession>A0A149QVE5</accession>
<reference evidence="5" key="2">
    <citation type="submission" date="2020-04" db="EMBL/GenBank/DDBJ databases">
        <title>Description of novel Gluconacetobacter.</title>
        <authorList>
            <person name="Sombolestani A."/>
        </authorList>
    </citation>
    <scope>NUCLEOTIDE SEQUENCE [LARGE SCALE GENOMIC DNA]</scope>
    <source>
        <strain evidence="5">R-71646</strain>
    </source>
</reference>
<dbReference type="Pfam" id="PF13770">
    <property type="entry name" value="DUF4169"/>
    <property type="match status" value="1"/>
</dbReference>
<protein>
    <submittedName>
        <fullName evidence="3">DUF4169 family protein</fullName>
    </submittedName>
</protein>
<reference evidence="3 5" key="4">
    <citation type="submission" date="2020-11" db="EMBL/GenBank/DDBJ databases">
        <title>Description of novel Gluconobacter species.</title>
        <authorList>
            <person name="Cleenwerck I."/>
            <person name="Cnockaert M."/>
            <person name="Borremans W."/>
            <person name="Wieme A.D."/>
            <person name="De Vuyst L."/>
            <person name="Vandamme P."/>
        </authorList>
    </citation>
    <scope>NUCLEOTIDE SEQUENCE [LARGE SCALE GENOMIC DNA]</scope>
    <source>
        <strain evidence="3 5">R-71646</strain>
    </source>
</reference>
<dbReference type="EMBL" id="LHZB01000111">
    <property type="protein sequence ID" value="KXV01270.1"/>
    <property type="molecule type" value="Genomic_DNA"/>
</dbReference>